<reference evidence="6 7" key="1">
    <citation type="submission" date="2020-10" db="EMBL/GenBank/DDBJ databases">
        <authorList>
            <person name="Peeters C."/>
        </authorList>
    </citation>
    <scope>NUCLEOTIDE SEQUENCE [LARGE SCALE GENOMIC DNA]</scope>
    <source>
        <strain evidence="6 7">LMG 28140</strain>
    </source>
</reference>
<evidence type="ECO:0000313" key="7">
    <source>
        <dbReference type="Proteomes" id="UP000598032"/>
    </source>
</evidence>
<dbReference type="RefSeq" id="WP_201640946.1">
    <property type="nucleotide sequence ID" value="NZ_CAJHCP010000002.1"/>
</dbReference>
<name>A0ABM8NBV5_9BURK</name>
<dbReference type="Pfam" id="PF07690">
    <property type="entry name" value="MFS_1"/>
    <property type="match status" value="1"/>
</dbReference>
<evidence type="ECO:0000256" key="3">
    <source>
        <dbReference type="ARBA" id="ARBA00023136"/>
    </source>
</evidence>
<feature type="transmembrane region" description="Helical" evidence="4">
    <location>
        <begin position="111"/>
        <end position="138"/>
    </location>
</feature>
<dbReference type="SUPFAM" id="SSF103473">
    <property type="entry name" value="MFS general substrate transporter"/>
    <property type="match status" value="1"/>
</dbReference>
<keyword evidence="7" id="KW-1185">Reference proteome</keyword>
<feature type="transmembrane region" description="Helical" evidence="4">
    <location>
        <begin position="150"/>
        <end position="170"/>
    </location>
</feature>
<keyword evidence="1 4" id="KW-0812">Transmembrane</keyword>
<dbReference type="CDD" id="cd17489">
    <property type="entry name" value="MFS_YfcJ_like"/>
    <property type="match status" value="1"/>
</dbReference>
<dbReference type="Gene3D" id="1.20.1250.20">
    <property type="entry name" value="MFS general substrate transporter like domains"/>
    <property type="match status" value="1"/>
</dbReference>
<sequence>MSDFRRGKAARYSVVTPLLPLMTSVLAGFLIIGVALPVLPLHVRNDLGFGMSVVGLVAGAQFAATLFSRVWAGTYSDRHGAKRGVLIGLVAASSAGLLYQLSLAFLKRPALSVAVLLAGRAVLGGAESFIITGGIAWGLRLVDKEHAGKVIAWVGTAMFAALALGGPIGTTAYTSFGFFAIALITTLVPLIVLVFLIRVPAVAPHPHGEHSSFGTIVRAVWLPGLGAALASTGYCAILTFSSLFYAEMHWEPLWMGFTAFGGALILARAVGGHLPDRFGGARVALIFVIVQTSGLLLMWLARTALIASVGAALAGVGYSLVYPGLGVEAVRGTTPQKRGLAMGLYTAFLDVAMATGSPALGWIGGHVSLGAVFLVSALVVLCTAGVAFHLLTRDGVPA</sequence>
<dbReference type="NCBIfam" id="NF009048">
    <property type="entry name" value="PRK12382.1"/>
    <property type="match status" value="1"/>
</dbReference>
<dbReference type="PANTHER" id="PTHR23531">
    <property type="entry name" value="QUINOLENE RESISTANCE PROTEIN NORA"/>
    <property type="match status" value="1"/>
</dbReference>
<keyword evidence="2 4" id="KW-1133">Transmembrane helix</keyword>
<evidence type="ECO:0000256" key="4">
    <source>
        <dbReference type="SAM" id="Phobius"/>
    </source>
</evidence>
<feature type="transmembrane region" description="Helical" evidence="4">
    <location>
        <begin position="84"/>
        <end position="105"/>
    </location>
</feature>
<feature type="transmembrane region" description="Helical" evidence="4">
    <location>
        <begin position="220"/>
        <end position="246"/>
    </location>
</feature>
<evidence type="ECO:0000259" key="5">
    <source>
        <dbReference type="PROSITE" id="PS50850"/>
    </source>
</evidence>
<dbReference type="InterPro" id="IPR011701">
    <property type="entry name" value="MFS"/>
</dbReference>
<evidence type="ECO:0000256" key="2">
    <source>
        <dbReference type="ARBA" id="ARBA00022989"/>
    </source>
</evidence>
<dbReference type="EMBL" id="CAJHCP010000002">
    <property type="protein sequence ID" value="CAD6516154.1"/>
    <property type="molecule type" value="Genomic_DNA"/>
</dbReference>
<dbReference type="Proteomes" id="UP000598032">
    <property type="component" value="Unassembled WGS sequence"/>
</dbReference>
<dbReference type="InterPro" id="IPR020846">
    <property type="entry name" value="MFS_dom"/>
</dbReference>
<comment type="caution">
    <text evidence="6">The sequence shown here is derived from an EMBL/GenBank/DDBJ whole genome shotgun (WGS) entry which is preliminary data.</text>
</comment>
<keyword evidence="3 4" id="KW-0472">Membrane</keyword>
<protein>
    <submittedName>
        <fullName evidence="6">MFS-type transporter YfcJ</fullName>
    </submittedName>
</protein>
<dbReference type="PANTHER" id="PTHR23531:SF1">
    <property type="entry name" value="QUINOLENE RESISTANCE PROTEIN NORA"/>
    <property type="match status" value="1"/>
</dbReference>
<accession>A0ABM8NBV5</accession>
<feature type="transmembrane region" description="Helical" evidence="4">
    <location>
        <begin position="12"/>
        <end position="36"/>
    </location>
</feature>
<dbReference type="PROSITE" id="PS50850">
    <property type="entry name" value="MFS"/>
    <property type="match status" value="1"/>
</dbReference>
<dbReference type="InterPro" id="IPR052714">
    <property type="entry name" value="MFS_Exporter"/>
</dbReference>
<feature type="transmembrane region" description="Helical" evidence="4">
    <location>
        <begin position="369"/>
        <end position="391"/>
    </location>
</feature>
<dbReference type="InterPro" id="IPR036259">
    <property type="entry name" value="MFS_trans_sf"/>
</dbReference>
<feature type="transmembrane region" description="Helical" evidence="4">
    <location>
        <begin position="176"/>
        <end position="199"/>
    </location>
</feature>
<feature type="transmembrane region" description="Helical" evidence="4">
    <location>
        <begin position="252"/>
        <end position="271"/>
    </location>
</feature>
<feature type="transmembrane region" description="Helical" evidence="4">
    <location>
        <begin position="48"/>
        <end position="72"/>
    </location>
</feature>
<evidence type="ECO:0000256" key="1">
    <source>
        <dbReference type="ARBA" id="ARBA00022692"/>
    </source>
</evidence>
<feature type="transmembrane region" description="Helical" evidence="4">
    <location>
        <begin position="339"/>
        <end position="363"/>
    </location>
</feature>
<gene>
    <name evidence="6" type="primary">yfcJ</name>
    <name evidence="6" type="ORF">LMG28140_00723</name>
</gene>
<evidence type="ECO:0000313" key="6">
    <source>
        <dbReference type="EMBL" id="CAD6516154.1"/>
    </source>
</evidence>
<feature type="transmembrane region" description="Helical" evidence="4">
    <location>
        <begin position="306"/>
        <end position="327"/>
    </location>
</feature>
<organism evidence="6 7">
    <name type="scientific">Paraburkholderia metrosideri</name>
    <dbReference type="NCBI Taxonomy" id="580937"/>
    <lineage>
        <taxon>Bacteria</taxon>
        <taxon>Pseudomonadati</taxon>
        <taxon>Pseudomonadota</taxon>
        <taxon>Betaproteobacteria</taxon>
        <taxon>Burkholderiales</taxon>
        <taxon>Burkholderiaceae</taxon>
        <taxon>Paraburkholderia</taxon>
    </lineage>
</organism>
<feature type="transmembrane region" description="Helical" evidence="4">
    <location>
        <begin position="283"/>
        <end position="300"/>
    </location>
</feature>
<feature type="domain" description="Major facilitator superfamily (MFS) profile" evidence="5">
    <location>
        <begin position="212"/>
        <end position="398"/>
    </location>
</feature>
<proteinExistence type="predicted"/>